<evidence type="ECO:0000313" key="3">
    <source>
        <dbReference type="Proteomes" id="UP000305673"/>
    </source>
</evidence>
<organism evidence="2 3">
    <name type="scientific">Rhizobium indicum</name>
    <dbReference type="NCBI Taxonomy" id="2583231"/>
    <lineage>
        <taxon>Bacteria</taxon>
        <taxon>Pseudomonadati</taxon>
        <taxon>Pseudomonadota</taxon>
        <taxon>Alphaproteobacteria</taxon>
        <taxon>Hyphomicrobiales</taxon>
        <taxon>Rhizobiaceae</taxon>
        <taxon>Rhizobium/Agrobacterium group</taxon>
        <taxon>Rhizobium</taxon>
    </lineage>
</organism>
<accession>A0ABX6PEI2</accession>
<dbReference type="PANTHER" id="PTHR39639">
    <property type="entry name" value="CHROMOSOME 16, WHOLE GENOME SHOTGUN SEQUENCE"/>
    <property type="match status" value="1"/>
</dbReference>
<keyword evidence="3" id="KW-1185">Reference proteome</keyword>
<gene>
    <name evidence="2" type="ORF">FFM53_007735</name>
</gene>
<dbReference type="Proteomes" id="UP000305673">
    <property type="component" value="Chromosome"/>
</dbReference>
<evidence type="ECO:0000313" key="2">
    <source>
        <dbReference type="EMBL" id="QKK16290.1"/>
    </source>
</evidence>
<protein>
    <submittedName>
        <fullName evidence="2">DUF262 domain-containing protein</fullName>
    </submittedName>
</protein>
<proteinExistence type="predicted"/>
<dbReference type="InterPro" id="IPR004919">
    <property type="entry name" value="GmrSD_N"/>
</dbReference>
<dbReference type="PANTHER" id="PTHR39639:SF1">
    <property type="entry name" value="DUF262 DOMAIN-CONTAINING PROTEIN"/>
    <property type="match status" value="1"/>
</dbReference>
<name>A0ABX6PEI2_9HYPH</name>
<feature type="domain" description="GmrSD restriction endonucleases N-terminal" evidence="1">
    <location>
        <begin position="25"/>
        <end position="172"/>
    </location>
</feature>
<dbReference type="EMBL" id="CP054021">
    <property type="protein sequence ID" value="QKK16290.1"/>
    <property type="molecule type" value="Genomic_DNA"/>
</dbReference>
<evidence type="ECO:0000259" key="1">
    <source>
        <dbReference type="Pfam" id="PF03235"/>
    </source>
</evidence>
<reference evidence="2 3" key="1">
    <citation type="submission" date="2020-05" db="EMBL/GenBank/DDBJ databases">
        <title>Genome sequences of pea root nodulating Rhizobium spp.</title>
        <authorList>
            <person name="Rahi P."/>
        </authorList>
    </citation>
    <scope>NUCLEOTIDE SEQUENCE [LARGE SCALE GENOMIC DNA]</scope>
    <source>
        <strain evidence="3">JKLM 12A2</strain>
    </source>
</reference>
<dbReference type="Pfam" id="PF03235">
    <property type="entry name" value="GmrSD_N"/>
    <property type="match status" value="1"/>
</dbReference>
<dbReference type="RefSeq" id="WP_138387915.1">
    <property type="nucleotide sequence ID" value="NZ_CP054021.1"/>
</dbReference>
<sequence length="351" mass="40361">MSILRITPHNPKTLVWWYNHREDIDFDPPYQRRGRLWSVEDKAFLIDSIINGFDVPKLYLADFQIGQSALNNSKLPYAIIDGKQRLEAIFDFFENKLVLGPSFSFKKDPSLKIAGLSLRDLRRSHPKVAEEFENASLDIMSVFAEDEADINEIFVRLNKSKPLTGAEVRNAVIGPVSDLIRVLSSHAFFIENIRFGVSRAADLNAAAKLLLFEYAGKPTATKKTNLDEFARQDVDREKLELAARRALDTLTAISEIFIPRDPLLASAGIIPVYYWFIRGIPEEQRFGVRQFLNDFEVQRKENREMQKDVGEESLNPSLARFDTLNRSTNDQQSHVGRIQILEEFFNQWPLR</sequence>